<evidence type="ECO:0000256" key="1">
    <source>
        <dbReference type="SAM" id="Coils"/>
    </source>
</evidence>
<feature type="transmembrane region" description="Helical" evidence="3">
    <location>
        <begin position="6"/>
        <end position="23"/>
    </location>
</feature>
<organism evidence="4 5">
    <name type="scientific">candidate division KSB3 bacterium</name>
    <dbReference type="NCBI Taxonomy" id="2044937"/>
    <lineage>
        <taxon>Bacteria</taxon>
        <taxon>candidate division KSB3</taxon>
    </lineage>
</organism>
<keyword evidence="3" id="KW-0472">Membrane</keyword>
<proteinExistence type="predicted"/>
<feature type="non-terminal residue" evidence="4">
    <location>
        <position position="183"/>
    </location>
</feature>
<evidence type="ECO:0000313" key="4">
    <source>
        <dbReference type="EMBL" id="PIE31430.1"/>
    </source>
</evidence>
<dbReference type="EMBL" id="PDSK01000146">
    <property type="protein sequence ID" value="PIE31430.1"/>
    <property type="molecule type" value="Genomic_DNA"/>
</dbReference>
<feature type="coiled-coil region" evidence="1">
    <location>
        <begin position="39"/>
        <end position="99"/>
    </location>
</feature>
<gene>
    <name evidence="4" type="ORF">CSA56_18310</name>
</gene>
<comment type="caution">
    <text evidence="4">The sequence shown here is derived from an EMBL/GenBank/DDBJ whole genome shotgun (WGS) entry which is preliminary data.</text>
</comment>
<evidence type="ECO:0000256" key="2">
    <source>
        <dbReference type="SAM" id="MobiDB-lite"/>
    </source>
</evidence>
<sequence>MGELLFLVGVIIGGLICYFFLQYKERTLKADGGGLRARLAMAEKRNQELRLQLIQCEEQGGGEKLKQLEEQVRQQAAELQDVSEKLASAEQEVATLHEQSAASGNAERPVIEETPPSQVYVEEAIQPLEKKGGAVEGVSVKESPASEKIPLAGVQATREASRISQENLSVQKGDEKKLSASEA</sequence>
<protein>
    <submittedName>
        <fullName evidence="4">Uncharacterized protein</fullName>
    </submittedName>
</protein>
<dbReference type="AlphaFoldDB" id="A0A2G6K7P0"/>
<accession>A0A2G6K7P0</accession>
<evidence type="ECO:0000313" key="5">
    <source>
        <dbReference type="Proteomes" id="UP000230821"/>
    </source>
</evidence>
<evidence type="ECO:0000256" key="3">
    <source>
        <dbReference type="SAM" id="Phobius"/>
    </source>
</evidence>
<keyword evidence="3" id="KW-0812">Transmembrane</keyword>
<keyword evidence="3" id="KW-1133">Transmembrane helix</keyword>
<name>A0A2G6K7P0_9BACT</name>
<feature type="compositionally biased region" description="Basic and acidic residues" evidence="2">
    <location>
        <begin position="172"/>
        <end position="183"/>
    </location>
</feature>
<reference evidence="4 5" key="1">
    <citation type="submission" date="2017-10" db="EMBL/GenBank/DDBJ databases">
        <title>Novel microbial diversity and functional potential in the marine mammal oral microbiome.</title>
        <authorList>
            <person name="Dudek N.K."/>
            <person name="Sun C.L."/>
            <person name="Burstein D."/>
            <person name="Kantor R.S."/>
            <person name="Aliaga Goltsman D.S."/>
            <person name="Bik E.M."/>
            <person name="Thomas B.C."/>
            <person name="Banfield J.F."/>
            <person name="Relman D.A."/>
        </authorList>
    </citation>
    <scope>NUCLEOTIDE SEQUENCE [LARGE SCALE GENOMIC DNA]</scope>
    <source>
        <strain evidence="4">DOLJORAL78_47_16</strain>
    </source>
</reference>
<keyword evidence="1" id="KW-0175">Coiled coil</keyword>
<dbReference type="Proteomes" id="UP000230821">
    <property type="component" value="Unassembled WGS sequence"/>
</dbReference>
<feature type="region of interest" description="Disordered" evidence="2">
    <location>
        <begin position="138"/>
        <end position="183"/>
    </location>
</feature>